<evidence type="ECO:0000313" key="3">
    <source>
        <dbReference type="Proteomes" id="UP000321393"/>
    </source>
</evidence>
<organism evidence="2 3">
    <name type="scientific">Cucumis melo var. makuwa</name>
    <name type="common">Oriental melon</name>
    <dbReference type="NCBI Taxonomy" id="1194695"/>
    <lineage>
        <taxon>Eukaryota</taxon>
        <taxon>Viridiplantae</taxon>
        <taxon>Streptophyta</taxon>
        <taxon>Embryophyta</taxon>
        <taxon>Tracheophyta</taxon>
        <taxon>Spermatophyta</taxon>
        <taxon>Magnoliopsida</taxon>
        <taxon>eudicotyledons</taxon>
        <taxon>Gunneridae</taxon>
        <taxon>Pentapetalae</taxon>
        <taxon>rosids</taxon>
        <taxon>fabids</taxon>
        <taxon>Cucurbitales</taxon>
        <taxon>Cucurbitaceae</taxon>
        <taxon>Benincaseae</taxon>
        <taxon>Cucumis</taxon>
    </lineage>
</organism>
<feature type="domain" description="Reverse transcriptase Ty1/copia-type" evidence="1">
    <location>
        <begin position="147"/>
        <end position="201"/>
    </location>
</feature>
<sequence>MFSHLSSFHNSFSSPHLFFIDKFFDLFPLSESTPETELAQSPPTPTSLNQLFNSNNALEKAHIWDYVDRLTLMVLLSVIRLVLLRKDTSKNMMDVKNVFLNGTLSEEVYMKSPPCTSSPFNKLYHYLTWLCPHDTALNFTHQTPHWIVLLLYVDDMIITCNNPYVISDLQHYLGQHFEMKDLRSVNYFLGLEVSRHSDGKKQSVVSRSSTRSGYHTLADATADLL</sequence>
<dbReference type="Pfam" id="PF07727">
    <property type="entry name" value="RVT_2"/>
    <property type="match status" value="1"/>
</dbReference>
<evidence type="ECO:0000259" key="1">
    <source>
        <dbReference type="Pfam" id="PF07727"/>
    </source>
</evidence>
<dbReference type="SUPFAM" id="SSF56672">
    <property type="entry name" value="DNA/RNA polymerases"/>
    <property type="match status" value="1"/>
</dbReference>
<dbReference type="InterPro" id="IPR013103">
    <property type="entry name" value="RVT_2"/>
</dbReference>
<gene>
    <name evidence="2" type="ORF">E6C27_scaffold57G002790</name>
</gene>
<evidence type="ECO:0000313" key="2">
    <source>
        <dbReference type="EMBL" id="KAA0035177.1"/>
    </source>
</evidence>
<dbReference type="InterPro" id="IPR043502">
    <property type="entry name" value="DNA/RNA_pol_sf"/>
</dbReference>
<name>A0A5A7T0R8_CUCMM</name>
<accession>A0A5A7T0R8</accession>
<dbReference type="AlphaFoldDB" id="A0A5A7T0R8"/>
<proteinExistence type="predicted"/>
<comment type="caution">
    <text evidence="2">The sequence shown here is derived from an EMBL/GenBank/DDBJ whole genome shotgun (WGS) entry which is preliminary data.</text>
</comment>
<reference evidence="2 3" key="1">
    <citation type="submission" date="2019-08" db="EMBL/GenBank/DDBJ databases">
        <title>Draft genome sequences of two oriental melons (Cucumis melo L. var makuwa).</title>
        <authorList>
            <person name="Kwon S.-Y."/>
        </authorList>
    </citation>
    <scope>NUCLEOTIDE SEQUENCE [LARGE SCALE GENOMIC DNA]</scope>
    <source>
        <strain evidence="3">cv. SW 3</strain>
        <tissue evidence="2">Leaf</tissue>
    </source>
</reference>
<protein>
    <submittedName>
        <fullName evidence="2">Mitochondrial protein</fullName>
    </submittedName>
</protein>
<dbReference type="OrthoDB" id="1931024at2759"/>
<dbReference type="Proteomes" id="UP000321393">
    <property type="component" value="Unassembled WGS sequence"/>
</dbReference>
<dbReference type="EMBL" id="SSTE01020204">
    <property type="protein sequence ID" value="KAA0035177.1"/>
    <property type="molecule type" value="Genomic_DNA"/>
</dbReference>